<accession>A0ABD7VSY2</accession>
<name>A0ABD7VSY2_BIFBR</name>
<organism evidence="1 2">
    <name type="scientific">Bifidobacterium breve</name>
    <dbReference type="NCBI Taxonomy" id="1685"/>
    <lineage>
        <taxon>Bacteria</taxon>
        <taxon>Bacillati</taxon>
        <taxon>Actinomycetota</taxon>
        <taxon>Actinomycetes</taxon>
        <taxon>Bifidobacteriales</taxon>
        <taxon>Bifidobacteriaceae</taxon>
        <taxon>Bifidobacterium</taxon>
    </lineage>
</organism>
<comment type="caution">
    <text evidence="1">The sequence shown here is derived from an EMBL/GenBank/DDBJ whole genome shotgun (WGS) entry which is preliminary data.</text>
</comment>
<protein>
    <recommendedName>
        <fullName evidence="3">Transposase</fullName>
    </recommendedName>
</protein>
<reference evidence="1 2" key="1">
    <citation type="submission" date="2019-10" db="EMBL/GenBank/DDBJ databases">
        <authorList>
            <consortium name="Melissa Lawson"/>
            <person name="O'neill I."/>
        </authorList>
    </citation>
    <scope>NUCLEOTIDE SEQUENCE [LARGE SCALE GENOMIC DNA]</scope>
    <source>
        <strain evidence="1">LH_24</strain>
    </source>
</reference>
<dbReference type="AlphaFoldDB" id="A0ABD7VSY2"/>
<sequence length="58" mass="6575">MRTSTKQAMIRGFKAEVTAGLTGRTRKSEAPKIMTSLELQTKAWNLTGYSIRKAMDRR</sequence>
<dbReference type="EMBL" id="CABWKB010000017">
    <property type="protein sequence ID" value="VWQ23045.1"/>
    <property type="molecule type" value="Genomic_DNA"/>
</dbReference>
<gene>
    <name evidence="1" type="ORF">BIFLH24_01558</name>
</gene>
<proteinExistence type="predicted"/>
<evidence type="ECO:0008006" key="3">
    <source>
        <dbReference type="Google" id="ProtNLM"/>
    </source>
</evidence>
<evidence type="ECO:0000313" key="2">
    <source>
        <dbReference type="Proteomes" id="UP000494173"/>
    </source>
</evidence>
<evidence type="ECO:0000313" key="1">
    <source>
        <dbReference type="EMBL" id="VWQ23045.1"/>
    </source>
</evidence>
<dbReference type="Proteomes" id="UP000494173">
    <property type="component" value="Unassembled WGS sequence"/>
</dbReference>